<dbReference type="SUPFAM" id="SSF102114">
    <property type="entry name" value="Radical SAM enzymes"/>
    <property type="match status" value="1"/>
</dbReference>
<keyword evidence="2" id="KW-1185">Reference proteome</keyword>
<dbReference type="InterPro" id="IPR050377">
    <property type="entry name" value="Radical_SAM_PqqE_MftC-like"/>
</dbReference>
<dbReference type="STRING" id="317735.RU98_GL000522"/>
<dbReference type="PANTHER" id="PTHR11228">
    <property type="entry name" value="RADICAL SAM DOMAIN PROTEIN"/>
    <property type="match status" value="1"/>
</dbReference>
<accession>R3U9C8</accession>
<evidence type="ECO:0000313" key="2">
    <source>
        <dbReference type="Proteomes" id="UP000013840"/>
    </source>
</evidence>
<proteinExistence type="predicted"/>
<dbReference type="eggNOG" id="COG0535">
    <property type="taxonomic scope" value="Bacteria"/>
</dbReference>
<dbReference type="Proteomes" id="UP000013840">
    <property type="component" value="Unassembled WGS sequence"/>
</dbReference>
<sequence>MKLVFPEAITIMTTFKCTAACEECCYECNPSRKERLSDDDIISYIDESDKIFPNLKSVYFTGGECFLLGESLISAIQHATQLNLMTRCVTNGYWGRNLKKAVKTAKEASNAGLTEINFSTGDDHQKFVPIQSVINAAIACATNGIRTVVIVEGSTESIFKTKELVENEQIVQFNEATNNPIGIMQNVWIPFHENKTISQSENLYLKNKERREFVGCENIFTNTGIDPYGKIVSCCGLTMETIPELREEHYVHGQLAEIYKKQFMDFVKIWIWVDGPEFILYQSLEWNANLIIDSDIVHPCQACQLIYNDADIQATIKKNYNKVFDEVMIKYYLKSKTIKGGIKNEQVFSAR</sequence>
<evidence type="ECO:0000313" key="1">
    <source>
        <dbReference type="EMBL" id="EOL50569.1"/>
    </source>
</evidence>
<dbReference type="PATRIC" id="fig|1158612.3.peg.351"/>
<dbReference type="RefSeq" id="WP_010770546.1">
    <property type="nucleotide sequence ID" value="NZ_KB946332.1"/>
</dbReference>
<dbReference type="Gene3D" id="3.20.20.70">
    <property type="entry name" value="Aldolase class I"/>
    <property type="match status" value="1"/>
</dbReference>
<reference evidence="1 2" key="1">
    <citation type="submission" date="2013-02" db="EMBL/GenBank/DDBJ databases">
        <title>The Genome Sequence of Enterococcus caccae BAA-1240.</title>
        <authorList>
            <consortium name="The Broad Institute Genome Sequencing Platform"/>
            <consortium name="The Broad Institute Genome Sequencing Center for Infectious Disease"/>
            <person name="Earl A.M."/>
            <person name="Gilmore M.S."/>
            <person name="Lebreton F."/>
            <person name="Walker B."/>
            <person name="Young S.K."/>
            <person name="Zeng Q."/>
            <person name="Gargeya S."/>
            <person name="Fitzgerald M."/>
            <person name="Haas B."/>
            <person name="Abouelleil A."/>
            <person name="Alvarado L."/>
            <person name="Arachchi H.M."/>
            <person name="Berlin A.M."/>
            <person name="Chapman S.B."/>
            <person name="Dewar J."/>
            <person name="Goldberg J."/>
            <person name="Griggs A."/>
            <person name="Gujja S."/>
            <person name="Hansen M."/>
            <person name="Howarth C."/>
            <person name="Imamovic A."/>
            <person name="Larimer J."/>
            <person name="McCowan C."/>
            <person name="Murphy C."/>
            <person name="Neiman D."/>
            <person name="Pearson M."/>
            <person name="Priest M."/>
            <person name="Roberts A."/>
            <person name="Saif S."/>
            <person name="Shea T."/>
            <person name="Sisk P."/>
            <person name="Sykes S."/>
            <person name="Wortman J."/>
            <person name="Nusbaum C."/>
            <person name="Birren B."/>
        </authorList>
    </citation>
    <scope>NUCLEOTIDE SEQUENCE [LARGE SCALE GENOMIC DNA]</scope>
    <source>
        <strain evidence="1 2">ATCC BAA-1240</strain>
    </source>
</reference>
<evidence type="ECO:0008006" key="3">
    <source>
        <dbReference type="Google" id="ProtNLM"/>
    </source>
</evidence>
<dbReference type="PANTHER" id="PTHR11228:SF34">
    <property type="entry name" value="TUNGSTEN-CONTAINING ALDEHYDE FERREDOXIN OXIDOREDUCTASE COFACTOR MODIFYING PROTEIN"/>
    <property type="match status" value="1"/>
</dbReference>
<dbReference type="EMBL" id="AJAU01000004">
    <property type="protein sequence ID" value="EOL50569.1"/>
    <property type="molecule type" value="Genomic_DNA"/>
</dbReference>
<dbReference type="OrthoDB" id="6457556at2"/>
<name>R3U9C8_9ENTE</name>
<comment type="caution">
    <text evidence="1">The sequence shown here is derived from an EMBL/GenBank/DDBJ whole genome shotgun (WGS) entry which is preliminary data.</text>
</comment>
<protein>
    <recommendedName>
        <fullName evidence="3">Radical SAM core domain-containing protein</fullName>
    </recommendedName>
</protein>
<organism evidence="1 2">
    <name type="scientific">Enterococcus caccae ATCC BAA-1240</name>
    <dbReference type="NCBI Taxonomy" id="1158612"/>
    <lineage>
        <taxon>Bacteria</taxon>
        <taxon>Bacillati</taxon>
        <taxon>Bacillota</taxon>
        <taxon>Bacilli</taxon>
        <taxon>Lactobacillales</taxon>
        <taxon>Enterococcaceae</taxon>
        <taxon>Enterococcus</taxon>
    </lineage>
</organism>
<dbReference type="AlphaFoldDB" id="R3U9C8"/>
<dbReference type="InterPro" id="IPR013785">
    <property type="entry name" value="Aldolase_TIM"/>
</dbReference>
<gene>
    <name evidence="1" type="ORF">UC7_00342</name>
</gene>
<dbReference type="InterPro" id="IPR058240">
    <property type="entry name" value="rSAM_sf"/>
</dbReference>